<proteinExistence type="predicted"/>
<keyword evidence="3" id="KW-1185">Reference proteome</keyword>
<gene>
    <name evidence="2" type="ORF">GM418_08785</name>
</gene>
<dbReference type="AlphaFoldDB" id="A0A6I6JRQ4"/>
<organism evidence="2 3">
    <name type="scientific">Maribellus comscasis</name>
    <dbReference type="NCBI Taxonomy" id="2681766"/>
    <lineage>
        <taxon>Bacteria</taxon>
        <taxon>Pseudomonadati</taxon>
        <taxon>Bacteroidota</taxon>
        <taxon>Bacteroidia</taxon>
        <taxon>Marinilabiliales</taxon>
        <taxon>Prolixibacteraceae</taxon>
        <taxon>Maribellus</taxon>
    </lineage>
</organism>
<feature type="chain" id="PRO_5026043169" evidence="1">
    <location>
        <begin position="20"/>
        <end position="328"/>
    </location>
</feature>
<evidence type="ECO:0000256" key="1">
    <source>
        <dbReference type="SAM" id="SignalP"/>
    </source>
</evidence>
<protein>
    <submittedName>
        <fullName evidence="2">Porin</fullName>
    </submittedName>
</protein>
<sequence length="328" mass="38133">MKTKLISCLFVLFSISLFSQEDYTPSGKAFATIFANFHQGIAGTDEAAFELVRGYIGYEYNFSPEFYAKINVDVGSPNDLSPYSKLRRYAYFKNACLRYTQNKLQIEFGLISLKQFKLQEKIWERRYLMKTLADEYKLGSSADLGVNFHYQFNDYIDADFTIMNGEGYNSIQMDDVFKYGVGSTVVFPKNFTSRVFYDFTYNEINESTLLLFTSYDYKKKWNIAGEFIFRKNDGWEENHDIFGLSIFGKYNITSQYQLFARFDKINSNKLDGETNPWNLADDGTALVAGIQFNPIKNIKMALNYHDWYPRAANMEGQAFIFLDLEVKM</sequence>
<dbReference type="KEGG" id="mcos:GM418_08785"/>
<accession>A0A6I6JRQ4</accession>
<evidence type="ECO:0000313" key="2">
    <source>
        <dbReference type="EMBL" id="QGY43750.1"/>
    </source>
</evidence>
<keyword evidence="1" id="KW-0732">Signal</keyword>
<dbReference type="SUPFAM" id="SSF56935">
    <property type="entry name" value="Porins"/>
    <property type="match status" value="1"/>
</dbReference>
<feature type="signal peptide" evidence="1">
    <location>
        <begin position="1"/>
        <end position="19"/>
    </location>
</feature>
<dbReference type="Proteomes" id="UP000428260">
    <property type="component" value="Chromosome"/>
</dbReference>
<reference evidence="2 3" key="1">
    <citation type="submission" date="2019-11" db="EMBL/GenBank/DDBJ databases">
        <authorList>
            <person name="Zheng R.K."/>
            <person name="Sun C.M."/>
        </authorList>
    </citation>
    <scope>NUCLEOTIDE SEQUENCE [LARGE SCALE GENOMIC DNA]</scope>
    <source>
        <strain evidence="2 3">WC007</strain>
    </source>
</reference>
<evidence type="ECO:0000313" key="3">
    <source>
        <dbReference type="Proteomes" id="UP000428260"/>
    </source>
</evidence>
<dbReference type="EMBL" id="CP046401">
    <property type="protein sequence ID" value="QGY43750.1"/>
    <property type="molecule type" value="Genomic_DNA"/>
</dbReference>
<dbReference type="RefSeq" id="WP_158865187.1">
    <property type="nucleotide sequence ID" value="NZ_CP046401.1"/>
</dbReference>
<name>A0A6I6JRQ4_9BACT</name>